<dbReference type="Gene3D" id="3.90.25.10">
    <property type="entry name" value="UDP-galactose 4-epimerase, domain 1"/>
    <property type="match status" value="1"/>
</dbReference>
<dbReference type="EMBL" id="JAGMUV010000009">
    <property type="protein sequence ID" value="KAH7143406.1"/>
    <property type="molecule type" value="Genomic_DNA"/>
</dbReference>
<feature type="domain" description="NmrA-like" evidence="3">
    <location>
        <begin position="5"/>
        <end position="253"/>
    </location>
</feature>
<dbReference type="InterPro" id="IPR008030">
    <property type="entry name" value="NmrA-like"/>
</dbReference>
<gene>
    <name evidence="4" type="ORF">EDB81DRAFT_934596</name>
</gene>
<evidence type="ECO:0000313" key="4">
    <source>
        <dbReference type="EMBL" id="KAH7143406.1"/>
    </source>
</evidence>
<dbReference type="Proteomes" id="UP000738349">
    <property type="component" value="Unassembled WGS sequence"/>
</dbReference>
<dbReference type="Gene3D" id="3.40.50.720">
    <property type="entry name" value="NAD(P)-binding Rossmann-like Domain"/>
    <property type="match status" value="1"/>
</dbReference>
<name>A0A9P9ES96_9HYPO</name>
<proteinExistence type="inferred from homology"/>
<dbReference type="AlphaFoldDB" id="A0A9P9ES96"/>
<keyword evidence="2" id="KW-0521">NADP</keyword>
<dbReference type="PANTHER" id="PTHR42748:SF14">
    <property type="entry name" value="SNOAL-LIKE DOMAIN-CONTAINING PROTEIN"/>
    <property type="match status" value="1"/>
</dbReference>
<reference evidence="4" key="1">
    <citation type="journal article" date="2021" name="Nat. Commun.">
        <title>Genetic determinants of endophytism in the Arabidopsis root mycobiome.</title>
        <authorList>
            <person name="Mesny F."/>
            <person name="Miyauchi S."/>
            <person name="Thiergart T."/>
            <person name="Pickel B."/>
            <person name="Atanasova L."/>
            <person name="Karlsson M."/>
            <person name="Huettel B."/>
            <person name="Barry K.W."/>
            <person name="Haridas S."/>
            <person name="Chen C."/>
            <person name="Bauer D."/>
            <person name="Andreopoulos W."/>
            <person name="Pangilinan J."/>
            <person name="LaButti K."/>
            <person name="Riley R."/>
            <person name="Lipzen A."/>
            <person name="Clum A."/>
            <person name="Drula E."/>
            <person name="Henrissat B."/>
            <person name="Kohler A."/>
            <person name="Grigoriev I.V."/>
            <person name="Martin F.M."/>
            <person name="Hacquard S."/>
        </authorList>
    </citation>
    <scope>NUCLEOTIDE SEQUENCE</scope>
    <source>
        <strain evidence="4">MPI-CAGE-AT-0147</strain>
    </source>
</reference>
<evidence type="ECO:0000313" key="5">
    <source>
        <dbReference type="Proteomes" id="UP000738349"/>
    </source>
</evidence>
<dbReference type="InterPro" id="IPR051164">
    <property type="entry name" value="NmrA-like_oxidored"/>
</dbReference>
<dbReference type="Pfam" id="PF05368">
    <property type="entry name" value="NmrA"/>
    <property type="match status" value="1"/>
</dbReference>
<dbReference type="CDD" id="cd05251">
    <property type="entry name" value="NmrA_like_SDR_a"/>
    <property type="match status" value="1"/>
</dbReference>
<evidence type="ECO:0000259" key="3">
    <source>
        <dbReference type="Pfam" id="PF05368"/>
    </source>
</evidence>
<dbReference type="GO" id="GO:0005634">
    <property type="term" value="C:nucleus"/>
    <property type="evidence" value="ECO:0007669"/>
    <property type="project" value="TreeGrafter"/>
</dbReference>
<comment type="caution">
    <text evidence="4">The sequence shown here is derived from an EMBL/GenBank/DDBJ whole genome shotgun (WGS) entry which is preliminary data.</text>
</comment>
<organism evidence="4 5">
    <name type="scientific">Dactylonectria macrodidyma</name>
    <dbReference type="NCBI Taxonomy" id="307937"/>
    <lineage>
        <taxon>Eukaryota</taxon>
        <taxon>Fungi</taxon>
        <taxon>Dikarya</taxon>
        <taxon>Ascomycota</taxon>
        <taxon>Pezizomycotina</taxon>
        <taxon>Sordariomycetes</taxon>
        <taxon>Hypocreomycetidae</taxon>
        <taxon>Hypocreales</taxon>
        <taxon>Nectriaceae</taxon>
        <taxon>Dactylonectria</taxon>
    </lineage>
</organism>
<accession>A0A9P9ES96</accession>
<dbReference type="InterPro" id="IPR036291">
    <property type="entry name" value="NAD(P)-bd_dom_sf"/>
</dbReference>
<sequence>MSELKKILVIGGTGAQGIPVVKAFAASNRYLVRVLTRNASSDRSRSLAALANVTLIQGRQDNQEDLHKAFKGVYGAWVNTDGFTLGQKSELFYGIRAYEIARHENVQHYVWASTDYALKKSGWDEKYHWGHNDSKGRITDFILAQGQEGMKSSILTTGPYMDMLMDGMFPPREQPDGSFLWANPARDGKIPLIALEDVGHYSLWLFDNPEESAGLNLEVTTDEVSFSDIARTFTEVTGKKGIHKYVPFDDYASSAEPFPGAFVNFTADPSIVRDESDMTWRRNFSAWWRFWGEGIVGPRDTQLLDRIHPGRIRSLKEWFIKTGYDGKPRPVLKNLEDFRSSLSDKSP</sequence>
<dbReference type="OrthoDB" id="300709at2759"/>
<comment type="similarity">
    <text evidence="1">Belongs to the NmrA-type oxidoreductase family.</text>
</comment>
<keyword evidence="5" id="KW-1185">Reference proteome</keyword>
<dbReference type="SUPFAM" id="SSF51735">
    <property type="entry name" value="NAD(P)-binding Rossmann-fold domains"/>
    <property type="match status" value="1"/>
</dbReference>
<evidence type="ECO:0000256" key="2">
    <source>
        <dbReference type="ARBA" id="ARBA00022857"/>
    </source>
</evidence>
<protein>
    <recommendedName>
        <fullName evidence="3">NmrA-like domain-containing protein</fullName>
    </recommendedName>
</protein>
<dbReference type="PANTHER" id="PTHR42748">
    <property type="entry name" value="NITROGEN METABOLITE REPRESSION PROTEIN NMRA FAMILY MEMBER"/>
    <property type="match status" value="1"/>
</dbReference>
<evidence type="ECO:0000256" key="1">
    <source>
        <dbReference type="ARBA" id="ARBA00006328"/>
    </source>
</evidence>